<evidence type="ECO:0000256" key="2">
    <source>
        <dbReference type="PIRSR" id="PIRSR601310-3"/>
    </source>
</evidence>
<organism evidence="5 6">
    <name type="scientific">Pseudozyma antarctica</name>
    <name type="common">Yeast</name>
    <name type="synonym">Candida antarctica</name>
    <dbReference type="NCBI Taxonomy" id="84753"/>
    <lineage>
        <taxon>Eukaryota</taxon>
        <taxon>Fungi</taxon>
        <taxon>Dikarya</taxon>
        <taxon>Basidiomycota</taxon>
        <taxon>Ustilaginomycotina</taxon>
        <taxon>Ustilaginomycetes</taxon>
        <taxon>Ustilaginales</taxon>
        <taxon>Ustilaginaceae</taxon>
        <taxon>Moesziomyces</taxon>
    </lineage>
</organism>
<feature type="active site" description="Tele-AMP-histidine intermediate" evidence="1">
    <location>
        <position position="112"/>
    </location>
</feature>
<dbReference type="RefSeq" id="XP_014658994.1">
    <property type="nucleotide sequence ID" value="XM_014803508.1"/>
</dbReference>
<dbReference type="EMBL" id="OOIQ01000002">
    <property type="protein sequence ID" value="SPO43376.1"/>
    <property type="molecule type" value="Genomic_DNA"/>
</dbReference>
<evidence type="ECO:0000256" key="3">
    <source>
        <dbReference type="PROSITE-ProRule" id="PRU00464"/>
    </source>
</evidence>
<dbReference type="PROSITE" id="PS51084">
    <property type="entry name" value="HIT_2"/>
    <property type="match status" value="1"/>
</dbReference>
<dbReference type="AlphaFoldDB" id="A0A5C3FGX9"/>
<evidence type="ECO:0000259" key="4">
    <source>
        <dbReference type="PROSITE" id="PS51084"/>
    </source>
</evidence>
<dbReference type="GO" id="GO:0003824">
    <property type="term" value="F:catalytic activity"/>
    <property type="evidence" value="ECO:0007669"/>
    <property type="project" value="InterPro"/>
</dbReference>
<dbReference type="PRINTS" id="PR00332">
    <property type="entry name" value="HISTRIAD"/>
</dbReference>
<comment type="caution">
    <text evidence="5">The sequence shown here is derived from an EMBL/GenBank/DDBJ whole genome shotgun (WGS) entry which is preliminary data.</text>
</comment>
<dbReference type="Proteomes" id="UP000325008">
    <property type="component" value="Unassembled WGS sequence"/>
</dbReference>
<accession>A0A5C3FGX9</accession>
<sequence>MTSHTLARFDSSREMQEDCAFCRIVAGQSPAHVVYEDEESVAFLDILPLRPGHTLVIPKKHVQQLSHLDAATAASLSQALVRTTQAIGRALDDERLQVITNQIYAQLVPHVHFHIVPAAPRASTDASAKATPTPSTNVLALMRLGHGRDELDDDEAQELCAKIRQAAHEIAQKPAAKL</sequence>
<reference evidence="5" key="1">
    <citation type="submission" date="2018-03" db="EMBL/GenBank/DDBJ databases">
        <authorList>
            <person name="Guldener U."/>
        </authorList>
    </citation>
    <scope>NUCLEOTIDE SEQUENCE [LARGE SCALE GENOMIC DNA]</scope>
    <source>
        <strain evidence="5">ATCC34888</strain>
    </source>
</reference>
<dbReference type="GO" id="GO:0009117">
    <property type="term" value="P:nucleotide metabolic process"/>
    <property type="evidence" value="ECO:0007669"/>
    <property type="project" value="TreeGrafter"/>
</dbReference>
<dbReference type="SUPFAM" id="SSF54197">
    <property type="entry name" value="HIT-like"/>
    <property type="match status" value="1"/>
</dbReference>
<feature type="domain" description="HIT" evidence="4">
    <location>
        <begin position="20"/>
        <end position="128"/>
    </location>
</feature>
<protein>
    <submittedName>
        <fullName evidence="5">Related to Histidine triad protein</fullName>
    </submittedName>
</protein>
<dbReference type="InterPro" id="IPR001310">
    <property type="entry name" value="Histidine_triad_HIT"/>
</dbReference>
<dbReference type="PANTHER" id="PTHR46648:SF1">
    <property type="entry name" value="ADENOSINE 5'-MONOPHOSPHORAMIDASE HNT1"/>
    <property type="match status" value="1"/>
</dbReference>
<evidence type="ECO:0000313" key="6">
    <source>
        <dbReference type="Proteomes" id="UP000325008"/>
    </source>
</evidence>
<name>A0A5C3FGX9_PSEA2</name>
<dbReference type="Pfam" id="PF01230">
    <property type="entry name" value="HIT"/>
    <property type="match status" value="1"/>
</dbReference>
<proteinExistence type="predicted"/>
<dbReference type="OrthoDB" id="672793at2759"/>
<gene>
    <name evidence="5" type="ORF">PSANT_01060</name>
</gene>
<dbReference type="InterPro" id="IPR011146">
    <property type="entry name" value="HIT-like"/>
</dbReference>
<evidence type="ECO:0000313" key="5">
    <source>
        <dbReference type="EMBL" id="SPO43376.1"/>
    </source>
</evidence>
<evidence type="ECO:0000256" key="1">
    <source>
        <dbReference type="PIRSR" id="PIRSR601310-1"/>
    </source>
</evidence>
<dbReference type="InterPro" id="IPR036265">
    <property type="entry name" value="HIT-like_sf"/>
</dbReference>
<feature type="short sequence motif" description="Histidine triad motif" evidence="2 3">
    <location>
        <begin position="110"/>
        <end position="114"/>
    </location>
</feature>
<dbReference type="PANTHER" id="PTHR46648">
    <property type="entry name" value="HIT FAMILY PROTEIN 1"/>
    <property type="match status" value="1"/>
</dbReference>
<keyword evidence="6" id="KW-1185">Reference proteome</keyword>
<dbReference type="Gene3D" id="3.30.428.10">
    <property type="entry name" value="HIT-like"/>
    <property type="match status" value="1"/>
</dbReference>